<sequence length="756" mass="84273">MTMTRPSPLSPGSNYDDPPLTLPHDDSLLSTLSPPVRSSTSNTNNASEMRATIRNAQGAGSSGSTYMHGVTPMSDTTMTPRVGNTRRSTYSYDQRNSTSLNIRDSVDVEQHYLSTPSWDIDKTFSFRKKSTKGKSTRHQSQRSQSSIAMWDILSSIGPSRSDSMMSVNEESKIQDDGSDKNNERLTEETENDLYAMQVGLMFSADDGDTIVDSRCLQNLSASFTIESDMSATDVNKYLKFRRLSGAEKKNTDDTIRGDESISTVSDTVRDEHGNMIPTNAKMILGYHDAKRKKESWTERNQINKEFPTVQTNAPPEEMEKRLREIAGQISADWRGTSFMPPTLARRLRDFQFAREKRRKRYGMSRPWGILGLYAHLSGVKLDIEWAEDAAWRRSNKQPYLAWGDYEATKSEGLNRPWFTFMLVSCCSAMMFTSILLNDWKFEPLSVNPMIGPSAETLLRLGAKDSYLIVVQEEVWRLVSPMVLHAGLIHFVLNMLALWFVGRAVENMHGFFPTVVFFVVPAVGGTVLSAIFLPEYITVGASGGIFGLIGACISDIMMNWNLLFNEFVNGRGARLSNARVLIVLFLDILLNCIIGLAPFIDNFTHIGGMIYGFLCGLSTIQEVSLKFFGAQRHCFQKCRLLMLRSVGLIVCMVGIIASSIVLFSGDGETNPCSACASMSCLPFPPWADKDEKWWYCDDCSRASADGTLDTATGKFVSLNIKCPSGTTETVNVTESGPHDEVGLEAILPMLCREHCLW</sequence>
<gene>
    <name evidence="14" type="ORF">ACHAWU_005287</name>
</gene>
<evidence type="ECO:0000256" key="1">
    <source>
        <dbReference type="ARBA" id="ARBA00000156"/>
    </source>
</evidence>
<feature type="compositionally biased region" description="Polar residues" evidence="12">
    <location>
        <begin position="54"/>
        <end position="65"/>
    </location>
</feature>
<feature type="transmembrane region" description="Helical" evidence="11">
    <location>
        <begin position="513"/>
        <end position="532"/>
    </location>
</feature>
<feature type="compositionally biased region" description="Polar residues" evidence="12">
    <location>
        <begin position="85"/>
        <end position="96"/>
    </location>
</feature>
<feature type="compositionally biased region" description="Polar residues" evidence="12">
    <location>
        <begin position="1"/>
        <end position="13"/>
    </location>
</feature>
<name>A0ABD3N4B3_9STRA</name>
<keyword evidence="5 11" id="KW-0645">Protease</keyword>
<dbReference type="PANTHER" id="PTHR22936">
    <property type="entry name" value="RHOMBOID-RELATED"/>
    <property type="match status" value="1"/>
</dbReference>
<comment type="subcellular location">
    <subcellularLocation>
        <location evidence="2 11">Membrane</location>
        <topology evidence="2 11">Multi-pass membrane protein</topology>
    </subcellularLocation>
</comment>
<keyword evidence="15" id="KW-1185">Reference proteome</keyword>
<dbReference type="InterPro" id="IPR035952">
    <property type="entry name" value="Rhomboid-like_sf"/>
</dbReference>
<evidence type="ECO:0000256" key="5">
    <source>
        <dbReference type="ARBA" id="ARBA00022670"/>
    </source>
</evidence>
<comment type="similarity">
    <text evidence="3 11">Belongs to the peptidase S54 family.</text>
</comment>
<dbReference type="InterPro" id="IPR002610">
    <property type="entry name" value="Peptidase_S54_rhomboid-like"/>
</dbReference>
<evidence type="ECO:0000256" key="12">
    <source>
        <dbReference type="SAM" id="MobiDB-lite"/>
    </source>
</evidence>
<evidence type="ECO:0000256" key="11">
    <source>
        <dbReference type="RuleBase" id="RU362115"/>
    </source>
</evidence>
<accession>A0ABD3N4B3</accession>
<dbReference type="PANTHER" id="PTHR22936:SF69">
    <property type="entry name" value="RHOMBOID-LIKE PROTEIN"/>
    <property type="match status" value="1"/>
</dbReference>
<feature type="transmembrane region" description="Helical" evidence="11">
    <location>
        <begin position="605"/>
        <end position="628"/>
    </location>
</feature>
<evidence type="ECO:0000256" key="9">
    <source>
        <dbReference type="ARBA" id="ARBA00022989"/>
    </source>
</evidence>
<proteinExistence type="inferred from homology"/>
<feature type="region of interest" description="Disordered" evidence="12">
    <location>
        <begin position="129"/>
        <end position="148"/>
    </location>
</feature>
<reference evidence="14 15" key="1">
    <citation type="submission" date="2024-10" db="EMBL/GenBank/DDBJ databases">
        <title>Updated reference genomes for cyclostephanoid diatoms.</title>
        <authorList>
            <person name="Roberts W.R."/>
            <person name="Alverson A.J."/>
        </authorList>
    </citation>
    <scope>NUCLEOTIDE SEQUENCE [LARGE SCALE GENOMIC DNA]</scope>
    <source>
        <strain evidence="14 15">AJA232-27</strain>
    </source>
</reference>
<dbReference type="Proteomes" id="UP001530293">
    <property type="component" value="Unassembled WGS sequence"/>
</dbReference>
<organism evidence="14 15">
    <name type="scientific">Discostella pseudostelligera</name>
    <dbReference type="NCBI Taxonomy" id="259834"/>
    <lineage>
        <taxon>Eukaryota</taxon>
        <taxon>Sar</taxon>
        <taxon>Stramenopiles</taxon>
        <taxon>Ochrophyta</taxon>
        <taxon>Bacillariophyta</taxon>
        <taxon>Coscinodiscophyceae</taxon>
        <taxon>Thalassiosirophycidae</taxon>
        <taxon>Stephanodiscales</taxon>
        <taxon>Stephanodiscaceae</taxon>
        <taxon>Discostella</taxon>
    </lineage>
</organism>
<evidence type="ECO:0000256" key="8">
    <source>
        <dbReference type="ARBA" id="ARBA00022825"/>
    </source>
</evidence>
<feature type="transmembrane region" description="Helical" evidence="11">
    <location>
        <begin position="640"/>
        <end position="662"/>
    </location>
</feature>
<feature type="domain" description="Peptidase S54 rhomboid" evidence="13">
    <location>
        <begin position="472"/>
        <end position="618"/>
    </location>
</feature>
<dbReference type="GO" id="GO:0006508">
    <property type="term" value="P:proteolysis"/>
    <property type="evidence" value="ECO:0007669"/>
    <property type="project" value="UniProtKB-KW"/>
</dbReference>
<dbReference type="GO" id="GO:0008236">
    <property type="term" value="F:serine-type peptidase activity"/>
    <property type="evidence" value="ECO:0007669"/>
    <property type="project" value="UniProtKB-KW"/>
</dbReference>
<protein>
    <recommendedName>
        <fullName evidence="4">rhomboid protease</fullName>
        <ecNumber evidence="4">3.4.21.105</ecNumber>
    </recommendedName>
</protein>
<keyword evidence="8 11" id="KW-0720">Serine protease</keyword>
<dbReference type="EMBL" id="JALLBG020000033">
    <property type="protein sequence ID" value="KAL3770958.1"/>
    <property type="molecule type" value="Genomic_DNA"/>
</dbReference>
<feature type="compositionally biased region" description="Polar residues" evidence="12">
    <location>
        <begin position="28"/>
        <end position="47"/>
    </location>
</feature>
<feature type="transmembrane region" description="Helical" evidence="11">
    <location>
        <begin position="579"/>
        <end position="599"/>
    </location>
</feature>
<feature type="compositionally biased region" description="Basic and acidic residues" evidence="12">
    <location>
        <begin position="169"/>
        <end position="184"/>
    </location>
</feature>
<keyword evidence="10 11" id="KW-0472">Membrane</keyword>
<comment type="caution">
    <text evidence="14">The sequence shown here is derived from an EMBL/GenBank/DDBJ whole genome shotgun (WGS) entry which is preliminary data.</text>
</comment>
<comment type="catalytic activity">
    <reaction evidence="1 11">
        <text>Cleaves type-1 transmembrane domains using a catalytic dyad composed of serine and histidine that are contributed by different transmembrane domains.</text>
        <dbReference type="EC" id="3.4.21.105"/>
    </reaction>
</comment>
<feature type="region of interest" description="Disordered" evidence="12">
    <location>
        <begin position="158"/>
        <end position="184"/>
    </location>
</feature>
<keyword evidence="7 11" id="KW-0378">Hydrolase</keyword>
<comment type="function">
    <text evidence="11">Serine protease involved in intramembrane proteolysis.</text>
</comment>
<feature type="transmembrane region" description="Helical" evidence="11">
    <location>
        <begin position="544"/>
        <end position="567"/>
    </location>
</feature>
<evidence type="ECO:0000313" key="15">
    <source>
        <dbReference type="Proteomes" id="UP001530293"/>
    </source>
</evidence>
<evidence type="ECO:0000256" key="10">
    <source>
        <dbReference type="ARBA" id="ARBA00023136"/>
    </source>
</evidence>
<dbReference type="InterPro" id="IPR022764">
    <property type="entry name" value="Peptidase_S54_rhomboid_dom"/>
</dbReference>
<feature type="transmembrane region" description="Helical" evidence="11">
    <location>
        <begin position="481"/>
        <end position="501"/>
    </location>
</feature>
<dbReference type="GO" id="GO:0016020">
    <property type="term" value="C:membrane"/>
    <property type="evidence" value="ECO:0007669"/>
    <property type="project" value="UniProtKB-SubCell"/>
</dbReference>
<evidence type="ECO:0000256" key="7">
    <source>
        <dbReference type="ARBA" id="ARBA00022801"/>
    </source>
</evidence>
<evidence type="ECO:0000313" key="14">
    <source>
        <dbReference type="EMBL" id="KAL3770958.1"/>
    </source>
</evidence>
<keyword evidence="9 11" id="KW-1133">Transmembrane helix</keyword>
<dbReference type="SUPFAM" id="SSF144091">
    <property type="entry name" value="Rhomboid-like"/>
    <property type="match status" value="1"/>
</dbReference>
<evidence type="ECO:0000256" key="4">
    <source>
        <dbReference type="ARBA" id="ARBA00013039"/>
    </source>
</evidence>
<feature type="compositionally biased region" description="Polar residues" evidence="12">
    <location>
        <begin position="158"/>
        <end position="168"/>
    </location>
</feature>
<dbReference type="AlphaFoldDB" id="A0ABD3N4B3"/>
<dbReference type="EC" id="3.4.21.105" evidence="4"/>
<evidence type="ECO:0000256" key="2">
    <source>
        <dbReference type="ARBA" id="ARBA00004141"/>
    </source>
</evidence>
<dbReference type="Pfam" id="PF01694">
    <property type="entry name" value="Rhomboid"/>
    <property type="match status" value="1"/>
</dbReference>
<feature type="region of interest" description="Disordered" evidence="12">
    <location>
        <begin position="1"/>
        <end position="96"/>
    </location>
</feature>
<dbReference type="Gene3D" id="1.20.1540.10">
    <property type="entry name" value="Rhomboid-like"/>
    <property type="match status" value="1"/>
</dbReference>
<keyword evidence="6 11" id="KW-0812">Transmembrane</keyword>
<feature type="compositionally biased region" description="Basic residues" evidence="12">
    <location>
        <begin position="129"/>
        <end position="140"/>
    </location>
</feature>
<evidence type="ECO:0000259" key="13">
    <source>
        <dbReference type="Pfam" id="PF01694"/>
    </source>
</evidence>
<evidence type="ECO:0000256" key="3">
    <source>
        <dbReference type="ARBA" id="ARBA00009045"/>
    </source>
</evidence>
<comment type="caution">
    <text evidence="11">Lacks conserved residue(s) required for the propagation of feature annotation.</text>
</comment>
<evidence type="ECO:0000256" key="6">
    <source>
        <dbReference type="ARBA" id="ARBA00022692"/>
    </source>
</evidence>